<dbReference type="PANTHER" id="PTHR33490:SF7">
    <property type="entry name" value="BLR2979 PROTEIN"/>
    <property type="match status" value="1"/>
</dbReference>
<dbReference type="PANTHER" id="PTHR33490">
    <property type="entry name" value="BLR5614 PROTEIN-RELATED"/>
    <property type="match status" value="1"/>
</dbReference>
<dbReference type="Pfam" id="PF01841">
    <property type="entry name" value="Transglut_core"/>
    <property type="match status" value="1"/>
</dbReference>
<evidence type="ECO:0000259" key="1">
    <source>
        <dbReference type="SMART" id="SM00460"/>
    </source>
</evidence>
<name>A0A2P6AT58_9GAMM</name>
<proteinExistence type="predicted"/>
<reference evidence="3" key="1">
    <citation type="submission" date="2018-02" db="EMBL/GenBank/DDBJ databases">
        <title>Genome sequencing of Solimonas sp. HR-BB.</title>
        <authorList>
            <person name="Lee Y."/>
            <person name="Jeon C.O."/>
        </authorList>
    </citation>
    <scope>NUCLEOTIDE SEQUENCE [LARGE SCALE GENOMIC DNA]</scope>
    <source>
        <strain evidence="3">HR-E</strain>
    </source>
</reference>
<protein>
    <submittedName>
        <fullName evidence="2">Transglutaminase</fullName>
    </submittedName>
</protein>
<dbReference type="AlphaFoldDB" id="A0A2P6AT58"/>
<dbReference type="Gene3D" id="3.10.620.30">
    <property type="match status" value="1"/>
</dbReference>
<dbReference type="OrthoDB" id="5438043at2"/>
<dbReference type="InterPro" id="IPR002931">
    <property type="entry name" value="Transglutaminase-like"/>
</dbReference>
<dbReference type="SUPFAM" id="SSF54001">
    <property type="entry name" value="Cysteine proteinases"/>
    <property type="match status" value="1"/>
</dbReference>
<dbReference type="EMBL" id="PTQZ01000070">
    <property type="protein sequence ID" value="PQA46578.1"/>
    <property type="molecule type" value="Genomic_DNA"/>
</dbReference>
<evidence type="ECO:0000313" key="3">
    <source>
        <dbReference type="Proteomes" id="UP000243900"/>
    </source>
</evidence>
<dbReference type="InterPro" id="IPR038765">
    <property type="entry name" value="Papain-like_cys_pep_sf"/>
</dbReference>
<dbReference type="RefSeq" id="WP_105191779.1">
    <property type="nucleotide sequence ID" value="NZ_PTQZ01000070.1"/>
</dbReference>
<gene>
    <name evidence="2" type="ORF">C5O18_04310</name>
</gene>
<dbReference type="Proteomes" id="UP000243900">
    <property type="component" value="Unassembled WGS sequence"/>
</dbReference>
<comment type="caution">
    <text evidence="2">The sequence shown here is derived from an EMBL/GenBank/DDBJ whole genome shotgun (WGS) entry which is preliminary data.</text>
</comment>
<keyword evidence="3" id="KW-1185">Reference proteome</keyword>
<dbReference type="SMART" id="SM00460">
    <property type="entry name" value="TGc"/>
    <property type="match status" value="1"/>
</dbReference>
<organism evidence="2 3">
    <name type="scientific">Amnimonas aquatica</name>
    <dbReference type="NCBI Taxonomy" id="2094561"/>
    <lineage>
        <taxon>Bacteria</taxon>
        <taxon>Pseudomonadati</taxon>
        <taxon>Pseudomonadota</taxon>
        <taxon>Gammaproteobacteria</taxon>
        <taxon>Moraxellales</taxon>
        <taxon>Moraxellaceae</taxon>
        <taxon>Amnimonas</taxon>
    </lineage>
</organism>
<feature type="domain" description="Transglutaminase-like" evidence="1">
    <location>
        <begin position="182"/>
        <end position="252"/>
    </location>
</feature>
<dbReference type="Pfam" id="PF08379">
    <property type="entry name" value="Bact_transglu_N"/>
    <property type="match status" value="1"/>
</dbReference>
<evidence type="ECO:0000313" key="2">
    <source>
        <dbReference type="EMBL" id="PQA46578.1"/>
    </source>
</evidence>
<dbReference type="InterPro" id="IPR013589">
    <property type="entry name" value="Bac_transglu_N"/>
</dbReference>
<sequence>MARYRITHHTHYRYSQVVSLSQQLLHVQPRALPWQTLEDTRLDIDPAPSHRLQQRDSFGNPSTLLELNLPHQSLSITAEMDITVAARPWPEVEDSMRWEDVVTICRYHSGRAVSSDEHLEAMVFRQESPHVRIKHEFTDWSATCFAPGRPLLAAACALMEKIHDEFTFDSKATEIGTPLLEVLKARRGVCQDFAHLMIACLRSRGLPARYVSGYLLTSPPPGQPRLIGADASHAWVSVWDPSHGWVDFDPTNRIMPGDQHITLAWGRDFSDVSPLRGVIVGGGAHELDVAVTVLPLD</sequence>
<accession>A0A2P6AT58</accession>